<evidence type="ECO:0000313" key="1">
    <source>
        <dbReference type="EMBL" id="QAA31274.1"/>
    </source>
</evidence>
<evidence type="ECO:0000313" key="2">
    <source>
        <dbReference type="Proteomes" id="UP000286268"/>
    </source>
</evidence>
<accession>A0A3R5QWP4</accession>
<protein>
    <recommendedName>
        <fullName evidence="3">Lipoprotein</fullName>
    </recommendedName>
</protein>
<gene>
    <name evidence="1" type="ORF">C1I91_06270</name>
</gene>
<dbReference type="RefSeq" id="WP_128212056.1">
    <property type="nucleotide sequence ID" value="NZ_CP025746.1"/>
</dbReference>
<evidence type="ECO:0008006" key="3">
    <source>
        <dbReference type="Google" id="ProtNLM"/>
    </source>
</evidence>
<organism evidence="1 2">
    <name type="scientific">Clostridium manihotivorum</name>
    <dbReference type="NCBI Taxonomy" id="2320868"/>
    <lineage>
        <taxon>Bacteria</taxon>
        <taxon>Bacillati</taxon>
        <taxon>Bacillota</taxon>
        <taxon>Clostridia</taxon>
        <taxon>Eubacteriales</taxon>
        <taxon>Clostridiaceae</taxon>
        <taxon>Clostridium</taxon>
    </lineage>
</organism>
<dbReference type="KEGG" id="cmah:C1I91_06270"/>
<dbReference type="OrthoDB" id="2677224at2"/>
<keyword evidence="2" id="KW-1185">Reference proteome</keyword>
<dbReference type="AlphaFoldDB" id="A0A3R5QWP4"/>
<dbReference type="EMBL" id="CP025746">
    <property type="protein sequence ID" value="QAA31274.1"/>
    <property type="molecule type" value="Genomic_DNA"/>
</dbReference>
<sequence length="504" mass="56705">MKNVIKIFEILLLVLYLTGCTSISATLKDQGEVIEAPKVNKLDIEGSWKITKYEVMDNTISDKAEADGLLNSSVSFNQELAAVGKNYLANPKYKLKVVNLRYFLINEYNWTNSSDAINKDVDVTSVSDDNNVFSDFIKLDSVNGLLIYRGVLYTLVKLGDTTLHQSEVGVNIKSSDSINNSNENYNDPVGVLLGIKSARENLSGGKYGAASYRTIWVSFSDNKLGEIKSISDLLVPRAKGFWTIKLDHLEERGTVNEELEVAQLNEAKRQVSRKVITKLPSYDLYRDIQFISNDYIATQYYIGSNFNNNYYADQMMPIDNTRFSKGIDIGTLLGEEAQKAFYTAWDEQVRSLPSADKEKLYVSKPDYENYTMARRNGHWILQGKISDKDKNSSSGVSFNINYPPTKKLINRDKLFVPWNSIKEVVPSAYDAYTAYNGRLVFIVTKDKVSIYEISKGKIVAQPVGSIDLKADESIVMCEWAVGSQNVDRWSKVVNSVTGNYAKKP</sequence>
<proteinExistence type="predicted"/>
<name>A0A3R5QWP4_9CLOT</name>
<reference evidence="1 2" key="1">
    <citation type="submission" date="2018-01" db="EMBL/GenBank/DDBJ databases">
        <title>Genome Sequencing and Assembly of Anaerobacter polyendosporus strain CT4.</title>
        <authorList>
            <person name="Tachaapaikoon C."/>
            <person name="Sutheeworapong S."/>
            <person name="Jenjaroenpun P."/>
            <person name="Wongsurawat T."/>
            <person name="Nookeaw I."/>
            <person name="Cheawchanlertfa P."/>
            <person name="Kosugi A."/>
            <person name="Cheevadhanarak S."/>
            <person name="Ratanakhanokchai K."/>
        </authorList>
    </citation>
    <scope>NUCLEOTIDE SEQUENCE [LARGE SCALE GENOMIC DNA]</scope>
    <source>
        <strain evidence="1 2">CT4</strain>
    </source>
</reference>
<dbReference type="Proteomes" id="UP000286268">
    <property type="component" value="Chromosome"/>
</dbReference>